<dbReference type="Gene3D" id="2.40.70.10">
    <property type="entry name" value="Acid Proteases"/>
    <property type="match status" value="1"/>
</dbReference>
<dbReference type="InterPro" id="IPR021109">
    <property type="entry name" value="Peptidase_aspartic_dom_sf"/>
</dbReference>
<dbReference type="Gene3D" id="4.10.60.10">
    <property type="entry name" value="Zinc finger, CCHC-type"/>
    <property type="match status" value="1"/>
</dbReference>
<dbReference type="EnsemblMetazoa" id="LLOJ009825-RA">
    <property type="protein sequence ID" value="LLOJ009825-PA"/>
    <property type="gene ID" value="LLOJ009825"/>
</dbReference>
<accession>A0A1B0GL56</accession>
<keyword evidence="1" id="KW-0479">Metal-binding</keyword>
<protein>
    <recommendedName>
        <fullName evidence="2">CCHC-type domain-containing protein</fullName>
    </recommendedName>
</protein>
<dbReference type="InterPro" id="IPR001878">
    <property type="entry name" value="Znf_CCHC"/>
</dbReference>
<feature type="domain" description="CCHC-type" evidence="2">
    <location>
        <begin position="395"/>
        <end position="410"/>
    </location>
</feature>
<dbReference type="VEuPathDB" id="VectorBase:LLOJ009825"/>
<dbReference type="Pfam" id="PF13650">
    <property type="entry name" value="Asp_protease_2"/>
    <property type="match status" value="1"/>
</dbReference>
<keyword evidence="1" id="KW-0863">Zinc-finger</keyword>
<evidence type="ECO:0000313" key="4">
    <source>
        <dbReference type="Proteomes" id="UP000092461"/>
    </source>
</evidence>
<dbReference type="GO" id="GO:0003676">
    <property type="term" value="F:nucleic acid binding"/>
    <property type="evidence" value="ECO:0007669"/>
    <property type="project" value="InterPro"/>
</dbReference>
<dbReference type="InterPro" id="IPR005312">
    <property type="entry name" value="DUF1759"/>
</dbReference>
<dbReference type="Proteomes" id="UP000092461">
    <property type="component" value="Unassembled WGS sequence"/>
</dbReference>
<keyword evidence="4" id="KW-1185">Reference proteome</keyword>
<dbReference type="Pfam" id="PF03564">
    <property type="entry name" value="DUF1759"/>
    <property type="match status" value="1"/>
</dbReference>
<dbReference type="EMBL" id="AJWK01034239">
    <property type="status" value="NOT_ANNOTATED_CDS"/>
    <property type="molecule type" value="Genomic_DNA"/>
</dbReference>
<dbReference type="VEuPathDB" id="VectorBase:LLONM1_011754"/>
<evidence type="ECO:0000259" key="2">
    <source>
        <dbReference type="PROSITE" id="PS50158"/>
    </source>
</evidence>
<name>A0A1B0GL56_LUTLO</name>
<dbReference type="PANTHER" id="PTHR47331:SF5">
    <property type="entry name" value="RIBONUCLEASE H"/>
    <property type="match status" value="1"/>
</dbReference>
<sequence length="1005" mass="112886">MASNKSLGSLRREQRHIKRRLTSAENSATSDTISLPECHLLVDELLELRQSGSHVQNQILDLVAGNAEELRAEEEFESSFIETCDVILHQMRLRIIQASQESQNATEGTDFKRDIARALSQQTEMMAHQRDILQEIAKMRTDAKPVMSPMGIRTKLPQLELPKFDGKYSEWPTFFDAFKATIHDNTELSKNQKMQYLKLALSGSAAEAVKHMKITDDNYEILWTDLQARYGKKVHIVNEYIERFLNQQKVDDRSVTSLKTVVQNYTGIIAELRNMGSEYFTLDAWLIFWMKRSMDSETRKAWEESRDSNRIASLDEWFEFLDKRIDAMERWSDSQPTTSSVKKLNKDKVGVKSHHTEVASCLKCNQSGHHLFQCEEFKALTCADKRTFVTDSKVCFNCLRPSHYAKDCTSTSTCQKCNKHHHTWLHPAEPTEQSSSGSNSDSLVSHHCTADNHALLPTAVVHVPDKNGNRQLCRILLDSGGECTLISESCAQRLNLQREQVNIRVSGAAQTTVGYTSGLVSFNMHSVSHPVESIHVNALTMNNLTSNLPSSRIVNANKWKHIRCLRLADPHFDVPAGIDIILGVEYAEDIKMQNIIKGEAGTPVAQETIFGWVLGGKISGDCAEVTSLHTTHNDDDMLSDSCENNTDSNISVHAKEETFYDGNVVQNVKQVEVEGYDINLALNESLDTQGDSNSAAFARSDGTECEFVQTTESCGQLVDFMTDSTAKRHPELVPSVQEASPTKVNHISLHSFVKSYNISGKFSVEFEAPHFINLQSTFRDGILTTGTSIQDDLSSLLHEVQADTVSFIREVETTYHQMSLTSKQSISTYRLTALPDGSTSIPFSISSVPIQTAIDNSGAFHGQHKPITVWSGGESLMKWLQQYSIPWSNLLVNCTMETFYNIPNIVCSSTDNPVNSLSCDWAFSEFFSLIPGEIDTTVIYGNKLFNLLPLIDNDWISHLFTGHSLAPAIKRHQCWIIWVRNGVKRLTRNCLIGFLEESKLLESLS</sequence>
<dbReference type="PANTHER" id="PTHR47331">
    <property type="entry name" value="PHD-TYPE DOMAIN-CONTAINING PROTEIN"/>
    <property type="match status" value="1"/>
</dbReference>
<dbReference type="PROSITE" id="PS50158">
    <property type="entry name" value="ZF_CCHC"/>
    <property type="match status" value="1"/>
</dbReference>
<evidence type="ECO:0000256" key="1">
    <source>
        <dbReference type="PROSITE-ProRule" id="PRU00047"/>
    </source>
</evidence>
<organism evidence="3 4">
    <name type="scientific">Lutzomyia longipalpis</name>
    <name type="common">Sand fly</name>
    <dbReference type="NCBI Taxonomy" id="7200"/>
    <lineage>
        <taxon>Eukaryota</taxon>
        <taxon>Metazoa</taxon>
        <taxon>Ecdysozoa</taxon>
        <taxon>Arthropoda</taxon>
        <taxon>Hexapoda</taxon>
        <taxon>Insecta</taxon>
        <taxon>Pterygota</taxon>
        <taxon>Neoptera</taxon>
        <taxon>Endopterygota</taxon>
        <taxon>Diptera</taxon>
        <taxon>Nematocera</taxon>
        <taxon>Psychodoidea</taxon>
        <taxon>Psychodidae</taxon>
        <taxon>Lutzomyia</taxon>
        <taxon>Lutzomyia</taxon>
    </lineage>
</organism>
<dbReference type="GO" id="GO:0008270">
    <property type="term" value="F:zinc ion binding"/>
    <property type="evidence" value="ECO:0007669"/>
    <property type="project" value="UniProtKB-KW"/>
</dbReference>
<dbReference type="VEuPathDB" id="VectorBase:LLONM1_001458"/>
<dbReference type="SMART" id="SM00343">
    <property type="entry name" value="ZnF_C2HC"/>
    <property type="match status" value="2"/>
</dbReference>
<evidence type="ECO:0000313" key="3">
    <source>
        <dbReference type="EnsemblMetazoa" id="LLOJ009825-PA"/>
    </source>
</evidence>
<keyword evidence="1" id="KW-0862">Zinc</keyword>
<reference evidence="3" key="1">
    <citation type="submission" date="2020-05" db="UniProtKB">
        <authorList>
            <consortium name="EnsemblMetazoa"/>
        </authorList>
    </citation>
    <scope>IDENTIFICATION</scope>
    <source>
        <strain evidence="3">Jacobina</strain>
    </source>
</reference>
<dbReference type="AlphaFoldDB" id="A0A1B0GL56"/>
<proteinExistence type="predicted"/>